<sequence length="291" mass="32124">MSDSKTIILMTLYMSLCVVSFEIISQKFIKTKNTRIVSSDASKRTSKARSGIECSAVCTRDENCCSSSYDAQLNLCSLFSTCSTEYAEGCSITKKTPEPAPNWFFNTKLCYVWNADGDVNQCGGGGVSSNLCAYVNEWTTYYNDDSDSRSGGCVMKWSINSIGYDDWFANVEVCFQWFAVGTGKDQCDGKASPPLCARVDTFTGYYRDDTDSNSKGCQMQWKLSVPVDSPQWIQNTQFCYEWYTNDNQGQCGGVSNGVSCAIANSFTAPYIDHTAGSGGGCYMRWKIVVDT</sequence>
<dbReference type="AlphaFoldDB" id="A0A8B6BIG8"/>
<feature type="domain" description="Apple" evidence="2">
    <location>
        <begin position="17"/>
        <end position="90"/>
    </location>
</feature>
<keyword evidence="4" id="KW-1185">Reference proteome</keyword>
<proteinExistence type="predicted"/>
<organism evidence="3 4">
    <name type="scientific">Mytilus galloprovincialis</name>
    <name type="common">Mediterranean mussel</name>
    <dbReference type="NCBI Taxonomy" id="29158"/>
    <lineage>
        <taxon>Eukaryota</taxon>
        <taxon>Metazoa</taxon>
        <taxon>Spiralia</taxon>
        <taxon>Lophotrochozoa</taxon>
        <taxon>Mollusca</taxon>
        <taxon>Bivalvia</taxon>
        <taxon>Autobranchia</taxon>
        <taxon>Pteriomorphia</taxon>
        <taxon>Mytilida</taxon>
        <taxon>Mytiloidea</taxon>
        <taxon>Mytilidae</taxon>
        <taxon>Mytilinae</taxon>
        <taxon>Mytilus</taxon>
    </lineage>
</organism>
<feature type="chain" id="PRO_5032642738" description="Apple domain-containing protein" evidence="1">
    <location>
        <begin position="21"/>
        <end position="291"/>
    </location>
</feature>
<dbReference type="PROSITE" id="PS50948">
    <property type="entry name" value="PAN"/>
    <property type="match status" value="1"/>
</dbReference>
<dbReference type="EMBL" id="UYJE01000146">
    <property type="protein sequence ID" value="VDH90568.1"/>
    <property type="molecule type" value="Genomic_DNA"/>
</dbReference>
<dbReference type="OrthoDB" id="6112368at2759"/>
<accession>A0A8B6BIG8</accession>
<keyword evidence="1" id="KW-0732">Signal</keyword>
<name>A0A8B6BIG8_MYTGA</name>
<dbReference type="InterPro" id="IPR003609">
    <property type="entry name" value="Pan_app"/>
</dbReference>
<gene>
    <name evidence="3" type="ORF">MGAL_10B037174</name>
</gene>
<protein>
    <recommendedName>
        <fullName evidence="2">Apple domain-containing protein</fullName>
    </recommendedName>
</protein>
<evidence type="ECO:0000313" key="3">
    <source>
        <dbReference type="EMBL" id="VDH90568.1"/>
    </source>
</evidence>
<reference evidence="3" key="1">
    <citation type="submission" date="2018-11" db="EMBL/GenBank/DDBJ databases">
        <authorList>
            <person name="Alioto T."/>
            <person name="Alioto T."/>
        </authorList>
    </citation>
    <scope>NUCLEOTIDE SEQUENCE</scope>
</reference>
<evidence type="ECO:0000313" key="4">
    <source>
        <dbReference type="Proteomes" id="UP000596742"/>
    </source>
</evidence>
<feature type="signal peptide" evidence="1">
    <location>
        <begin position="1"/>
        <end position="20"/>
    </location>
</feature>
<comment type="caution">
    <text evidence="3">The sequence shown here is derived from an EMBL/GenBank/DDBJ whole genome shotgun (WGS) entry which is preliminary data.</text>
</comment>
<dbReference type="Proteomes" id="UP000596742">
    <property type="component" value="Unassembled WGS sequence"/>
</dbReference>
<evidence type="ECO:0000256" key="1">
    <source>
        <dbReference type="SAM" id="SignalP"/>
    </source>
</evidence>
<evidence type="ECO:0000259" key="2">
    <source>
        <dbReference type="PROSITE" id="PS50948"/>
    </source>
</evidence>